<protein>
    <submittedName>
        <fullName evidence="1">Uncharacterized protein</fullName>
    </submittedName>
</protein>
<name>G8X4C4_FLACA</name>
<sequence length="82" mass="9407">MALAFPLEQLLLIIWQIKNDTLTGNFGFVGNKMAFTLGKLTEIESHFITYKSNANTTYLNAKLIKTVNVYVLKSNYNRNSFR</sequence>
<evidence type="ECO:0000313" key="1">
    <source>
        <dbReference type="EMBL" id="AEW85349.1"/>
    </source>
</evidence>
<accession>G8X4C4</accession>
<gene>
    <name evidence="1" type="ordered locus">FCOL_02510</name>
</gene>
<dbReference type="AlphaFoldDB" id="G8X4C4"/>
<organism evidence="1 2">
    <name type="scientific">Flavobacterium columnare (strain ATCC 49512 / CIP 103533 / TG 44/87)</name>
    <dbReference type="NCBI Taxonomy" id="1041826"/>
    <lineage>
        <taxon>Bacteria</taxon>
        <taxon>Pseudomonadati</taxon>
        <taxon>Bacteroidota</taxon>
        <taxon>Flavobacteriia</taxon>
        <taxon>Flavobacteriales</taxon>
        <taxon>Flavobacteriaceae</taxon>
        <taxon>Flavobacterium</taxon>
    </lineage>
</organism>
<proteinExistence type="predicted"/>
<keyword evidence="2" id="KW-1185">Reference proteome</keyword>
<dbReference type="HOGENOM" id="CLU_2553263_0_0_10"/>
<dbReference type="KEGG" id="fco:FCOL_02510"/>
<reference evidence="1 2" key="1">
    <citation type="journal article" date="2012" name="J. Bacteriol.">
        <title>Genome Sequence of the Fish Pathogen Flavobacterium columnare ATCC 49512.</title>
        <authorList>
            <person name="Tekedar H.C."/>
            <person name="Karsi A."/>
            <person name="Gillaspy A.F."/>
            <person name="Dyer D.W."/>
            <person name="Benton N.R."/>
            <person name="Zaitshik J."/>
            <person name="Vamenta S."/>
            <person name="Banes M.M."/>
            <person name="Gulsoy N."/>
            <person name="Aboko-Cole M."/>
            <person name="Waldbieser G.C."/>
            <person name="Lawrence M.L."/>
        </authorList>
    </citation>
    <scope>NUCLEOTIDE SEQUENCE [LARGE SCALE GENOMIC DNA]</scope>
    <source>
        <strain evidence="2">ATCC 49512 / CIP 103533 / TG 44/87</strain>
    </source>
</reference>
<dbReference type="Proteomes" id="UP000005638">
    <property type="component" value="Chromosome"/>
</dbReference>
<evidence type="ECO:0000313" key="2">
    <source>
        <dbReference type="Proteomes" id="UP000005638"/>
    </source>
</evidence>
<dbReference type="RefSeq" id="WP_014164632.1">
    <property type="nucleotide sequence ID" value="NC_016510.2"/>
</dbReference>
<dbReference type="eggNOG" id="ENOG5030QIR">
    <property type="taxonomic scope" value="Bacteria"/>
</dbReference>
<dbReference type="EMBL" id="CP003222">
    <property type="protein sequence ID" value="AEW85349.1"/>
    <property type="molecule type" value="Genomic_DNA"/>
</dbReference>